<protein>
    <submittedName>
        <fullName evidence="2">Uncharacterized protein</fullName>
    </submittedName>
</protein>
<name>A0A3S5AQ43_9PLAT</name>
<feature type="region of interest" description="Disordered" evidence="1">
    <location>
        <begin position="176"/>
        <end position="229"/>
    </location>
</feature>
<comment type="caution">
    <text evidence="2">The sequence shown here is derived from an EMBL/GenBank/DDBJ whole genome shotgun (WGS) entry which is preliminary data.</text>
</comment>
<keyword evidence="3" id="KW-1185">Reference proteome</keyword>
<dbReference type="EMBL" id="CAAALY010274629">
    <property type="protein sequence ID" value="VEL42480.1"/>
    <property type="molecule type" value="Genomic_DNA"/>
</dbReference>
<dbReference type="AlphaFoldDB" id="A0A3S5AQ43"/>
<evidence type="ECO:0000313" key="3">
    <source>
        <dbReference type="Proteomes" id="UP000784294"/>
    </source>
</evidence>
<gene>
    <name evidence="2" type="ORF">PXEA_LOCUS35920</name>
</gene>
<sequence length="242" mass="25348">MNVHNWVVVATTNGHKRLMRGRVCLVFVPPPASDHQPSTCKCPCHAEELGQLDLGYKTTPGIGAVQSTSGLSPSTSDSLTVPAAATVATRTETRTNPASPPASTVRNQPTAPSRIGPTSLTSQLPPLRQSAHSSAAIAKSALLDVSSPAIRIAQLATTRQAPIQPLVSTDVVTVSSQQPASGAGGTNSQRGVRRGTSLREAEGISCTPLTAGLGPTKSTDEPKLRQPRAYQRQTQVFNFDLE</sequence>
<evidence type="ECO:0000313" key="2">
    <source>
        <dbReference type="EMBL" id="VEL42480.1"/>
    </source>
</evidence>
<feature type="compositionally biased region" description="Polar residues" evidence="1">
    <location>
        <begin position="101"/>
        <end position="124"/>
    </location>
</feature>
<dbReference type="Proteomes" id="UP000784294">
    <property type="component" value="Unassembled WGS sequence"/>
</dbReference>
<reference evidence="2" key="1">
    <citation type="submission" date="2018-11" db="EMBL/GenBank/DDBJ databases">
        <authorList>
            <consortium name="Pathogen Informatics"/>
        </authorList>
    </citation>
    <scope>NUCLEOTIDE SEQUENCE</scope>
</reference>
<organism evidence="2 3">
    <name type="scientific">Protopolystoma xenopodis</name>
    <dbReference type="NCBI Taxonomy" id="117903"/>
    <lineage>
        <taxon>Eukaryota</taxon>
        <taxon>Metazoa</taxon>
        <taxon>Spiralia</taxon>
        <taxon>Lophotrochozoa</taxon>
        <taxon>Platyhelminthes</taxon>
        <taxon>Monogenea</taxon>
        <taxon>Polyopisthocotylea</taxon>
        <taxon>Polystomatidea</taxon>
        <taxon>Polystomatidae</taxon>
        <taxon>Protopolystoma</taxon>
    </lineage>
</organism>
<evidence type="ECO:0000256" key="1">
    <source>
        <dbReference type="SAM" id="MobiDB-lite"/>
    </source>
</evidence>
<proteinExistence type="predicted"/>
<feature type="region of interest" description="Disordered" evidence="1">
    <location>
        <begin position="89"/>
        <end position="128"/>
    </location>
</feature>
<accession>A0A3S5AQ43</accession>